<dbReference type="Proteomes" id="UP000694844">
    <property type="component" value="Chromosome 5"/>
</dbReference>
<feature type="region of interest" description="Disordered" evidence="1">
    <location>
        <begin position="81"/>
        <end position="105"/>
    </location>
</feature>
<feature type="region of interest" description="Disordered" evidence="1">
    <location>
        <begin position="826"/>
        <end position="900"/>
    </location>
</feature>
<feature type="region of interest" description="Disordered" evidence="1">
    <location>
        <begin position="1062"/>
        <end position="1097"/>
    </location>
</feature>
<feature type="region of interest" description="Disordered" evidence="1">
    <location>
        <begin position="322"/>
        <end position="392"/>
    </location>
</feature>
<dbReference type="PROSITE" id="PS50940">
    <property type="entry name" value="CHIT_BIND_II"/>
    <property type="match status" value="1"/>
</dbReference>
<proteinExistence type="predicted"/>
<keyword evidence="4" id="KW-1185">Reference proteome</keyword>
<feature type="compositionally biased region" description="Pro residues" evidence="1">
    <location>
        <begin position="346"/>
        <end position="356"/>
    </location>
</feature>
<evidence type="ECO:0000313" key="4">
    <source>
        <dbReference type="Proteomes" id="UP000694844"/>
    </source>
</evidence>
<dbReference type="GO" id="GO:0008061">
    <property type="term" value="F:chitin binding"/>
    <property type="evidence" value="ECO:0007669"/>
    <property type="project" value="InterPro"/>
</dbReference>
<feature type="compositionally biased region" description="Polar residues" evidence="1">
    <location>
        <begin position="826"/>
        <end position="839"/>
    </location>
</feature>
<dbReference type="RefSeq" id="XP_022337735.1">
    <property type="nucleotide sequence ID" value="XM_022482027.1"/>
</dbReference>
<feature type="chain" id="PRO_5034449093" evidence="2">
    <location>
        <begin position="29"/>
        <end position="1576"/>
    </location>
</feature>
<feature type="signal peptide" evidence="2">
    <location>
        <begin position="1"/>
        <end position="28"/>
    </location>
</feature>
<feature type="region of interest" description="Disordered" evidence="1">
    <location>
        <begin position="412"/>
        <end position="537"/>
    </location>
</feature>
<sequence>MSFKMTSRRGVIGNILIFVLLHVSFSQGQEGGLLQNTFPDSPPPSGGDAFEQPLTVTNANEQISLSALGDTVTDNPIVGDVVPQSDPLLDTPNALSSDPDPAGLPNDTIGTTLPPVIGEGSIPLSIEGEAINVPVRTIDTSPGDVTVLESGSDNKQVGDGGVMTVDTLETTTQGDPITTVDSNFDPQGTFDGRSDPILLTGTVPSTNVSKPLANTSSVENVVAATENEVLVDIPQESETSIILPEGVTDKSAINPNPISNVLTPEGAVDIINSRENATLPESIQNVVEIPSVVDQTTPTNFMDKTTSIEQLYEEKLKEFKSFAKSNPDSNFPGPPPPPPRRDQRPRIPPSDEPPMPSGESVLEPTSLDSVDQRPSIPPSNIPLTPSGESLIEQTPLDPIDTIVQEGVISDTMIDPTLPSPRPTPGLNRVVTTARTPSVLSTESILEPNTLLENPSPSPSTEPVLRPKNRLVEPSPPPSSRVVPNRQRSRPRTPMAAPPPPPPPSEIFRTDFNEDTSRRANQFKYEPKIPYDPEFDDRTKQSFSTAKTTNTPAATATKSANTLVSDIRSVYDKNSHQNNAYPFAHDESRKQTRKYVGKQRDSGMSLIQYQLTNRNEDRRTNALERKNNQMKVRNQSRRTSNDMQAKFDKDRNIAARFGEPGVPFHSDYFNQNQIMFHNEIQRSRNADRFNSIANRQSETILSSNRRPSRFTQDSANTRSNNDRRTTMPPIVVVEDGTQSRNENSFADRGPVAARFQQREFENSQMTRTNAPYINNRMGNSYEMWYQLEGKDLQENEIRDFQNGINVRKDARNMGGRVLNRFWYDSNNARSPSVRSTNVNSEPVRKQAGNLASDTRRQNQGSQTTVRRNNAFVFEPQRPISQMNRPRDQQRTNQESKSEIQKNNAFVFDPRKSQINMRKDRKPVMDSRTTFNNNNAFVFEPQRSQIEVTDAHRRKIREYTITRTPDLVSTTEARLNMGVPTLSKPLEPEVISNMLFSQDNPPPISIDGKFDNIAFQSLVTTPRPNTVLQPSVVPSNAFRNRERSVQAPDARNFESLKTRVTSIKDLPIPPSIKQSLPSSSSNRVNSNSQARTSSNQIEKIDLNVEPKLNAVPFVPAEPMVSRRVNNIGDLPKPPPIAFGKSSNNGPSSNVVNNVDSGPSPTANAQPFRELPEVTPVPPLFSVNSTIVMKLQNDSVMKEELPPSVCHQCHYVSDVCFLSEAGICNRFVECHKNGDQVRAFEKECAIGNFWNPDTLACQKSVYVNCTADPCKNPAVKSHPFLGRCRYFWKCVRRTSELNFCSQNYRYDGIADTCVPDFSCKDEEPPMDVIQKVEPGKCIWTAVDGTLTSFTDGFNTQKCAPGTRFDEVQCTCVISNIKPEGEVCNPDTLIDFEGGDPDAFVDKSGHRNGIGKENVRLKDGTGFFYGKGKLSFWRYSNVELGPLLAIQIRFFPYGYSKYPMGLVSNCNGSPIGATVDIRLHTKTKQAVFRLSTNKQLNNEIVLPYEPFKWNTATYVYAGDTFTASINDKKDTIPVEGSIPNRHPAIQVGGCNNDDGFRGYADDVKVYNGCIPEEFEYIIFT</sequence>
<evidence type="ECO:0000259" key="3">
    <source>
        <dbReference type="PROSITE" id="PS50940"/>
    </source>
</evidence>
<feature type="compositionally biased region" description="Polar residues" evidence="1">
    <location>
        <begin position="695"/>
        <end position="718"/>
    </location>
</feature>
<dbReference type="KEGG" id="cvn:111133553"/>
<evidence type="ECO:0000313" key="5">
    <source>
        <dbReference type="RefSeq" id="XP_022337735.1"/>
    </source>
</evidence>
<dbReference type="OrthoDB" id="6150778at2759"/>
<protein>
    <submittedName>
        <fullName evidence="5">Uncharacterized protein LOC111133553 isoform X1</fullName>
    </submittedName>
</protein>
<dbReference type="GO" id="GO:0005576">
    <property type="term" value="C:extracellular region"/>
    <property type="evidence" value="ECO:0007669"/>
    <property type="project" value="InterPro"/>
</dbReference>
<feature type="compositionally biased region" description="Basic and acidic residues" evidence="1">
    <location>
        <begin position="524"/>
        <end position="537"/>
    </location>
</feature>
<evidence type="ECO:0000256" key="1">
    <source>
        <dbReference type="SAM" id="MobiDB-lite"/>
    </source>
</evidence>
<accession>A0A8B8EC87</accession>
<feature type="region of interest" description="Disordered" evidence="1">
    <location>
        <begin position="695"/>
        <end position="724"/>
    </location>
</feature>
<dbReference type="SMART" id="SM00494">
    <property type="entry name" value="ChtBD2"/>
    <property type="match status" value="2"/>
</dbReference>
<feature type="compositionally biased region" description="Low complexity" evidence="1">
    <location>
        <begin position="1069"/>
        <end position="1086"/>
    </location>
</feature>
<feature type="compositionally biased region" description="Basic and acidic residues" evidence="1">
    <location>
        <begin position="507"/>
        <end position="517"/>
    </location>
</feature>
<feature type="compositionally biased region" description="Pro residues" evidence="1">
    <location>
        <begin position="495"/>
        <end position="504"/>
    </location>
</feature>
<evidence type="ECO:0000256" key="2">
    <source>
        <dbReference type="SAM" id="SignalP"/>
    </source>
</evidence>
<name>A0A8B8EC87_CRAVI</name>
<dbReference type="InterPro" id="IPR002557">
    <property type="entry name" value="Chitin-bd_dom"/>
</dbReference>
<feature type="domain" description="Chitin-binding type-2" evidence="3">
    <location>
        <begin position="1264"/>
        <end position="1318"/>
    </location>
</feature>
<feature type="compositionally biased region" description="Basic and acidic residues" evidence="1">
    <location>
        <begin position="883"/>
        <end position="898"/>
    </location>
</feature>
<dbReference type="GeneID" id="111133553"/>
<feature type="compositionally biased region" description="Polar residues" evidence="1">
    <location>
        <begin position="429"/>
        <end position="443"/>
    </location>
</feature>
<feature type="compositionally biased region" description="Polar residues" evidence="1">
    <location>
        <begin position="848"/>
        <end position="866"/>
    </location>
</feature>
<feature type="region of interest" description="Disordered" evidence="1">
    <location>
        <begin position="1129"/>
        <end position="1164"/>
    </location>
</feature>
<keyword evidence="2" id="KW-0732">Signal</keyword>
<feature type="compositionally biased region" description="Polar residues" evidence="1">
    <location>
        <begin position="450"/>
        <end position="460"/>
    </location>
</feature>
<organism evidence="4 5">
    <name type="scientific">Crassostrea virginica</name>
    <name type="common">Eastern oyster</name>
    <dbReference type="NCBI Taxonomy" id="6565"/>
    <lineage>
        <taxon>Eukaryota</taxon>
        <taxon>Metazoa</taxon>
        <taxon>Spiralia</taxon>
        <taxon>Lophotrochozoa</taxon>
        <taxon>Mollusca</taxon>
        <taxon>Bivalvia</taxon>
        <taxon>Autobranchia</taxon>
        <taxon>Pteriomorphia</taxon>
        <taxon>Ostreida</taxon>
        <taxon>Ostreoidea</taxon>
        <taxon>Ostreidae</taxon>
        <taxon>Crassostrea</taxon>
    </lineage>
</organism>
<feature type="compositionally biased region" description="Low complexity" evidence="1">
    <location>
        <begin position="1137"/>
        <end position="1158"/>
    </location>
</feature>
<gene>
    <name evidence="5" type="primary">LOC111133553</name>
</gene>
<reference evidence="5" key="1">
    <citation type="submission" date="2025-08" db="UniProtKB">
        <authorList>
            <consortium name="RefSeq"/>
        </authorList>
    </citation>
    <scope>IDENTIFICATION</scope>
    <source>
        <tissue evidence="5">Whole sample</tissue>
    </source>
</reference>